<dbReference type="Proteomes" id="UP001226691">
    <property type="component" value="Unassembled WGS sequence"/>
</dbReference>
<evidence type="ECO:0000313" key="3">
    <source>
        <dbReference type="Proteomes" id="UP001226691"/>
    </source>
</evidence>
<dbReference type="InterPro" id="IPR036689">
    <property type="entry name" value="ESAT-6-like_sf"/>
</dbReference>
<protein>
    <recommendedName>
        <fullName evidence="1">ESAT-6-like protein</fullName>
    </recommendedName>
</protein>
<accession>A0ABU0TQV1</accession>
<dbReference type="SUPFAM" id="SSF140453">
    <property type="entry name" value="EsxAB dimer-like"/>
    <property type="match status" value="1"/>
</dbReference>
<evidence type="ECO:0000313" key="2">
    <source>
        <dbReference type="EMBL" id="MDQ1122047.1"/>
    </source>
</evidence>
<sequence length="99" mass="10413">MIEHLEVTPLRLSTTAENVKAAGAQIDALLENLTREAATLSTQWSGEAQQAYARAQAQFGERLVNRTALLARLSGALEDLATAYSEADLAGARGLGATA</sequence>
<reference evidence="2 3" key="1">
    <citation type="submission" date="2023-07" db="EMBL/GenBank/DDBJ databases">
        <title>Functional and genomic diversity of the sorghum phyllosphere microbiome.</title>
        <authorList>
            <person name="Shade A."/>
        </authorList>
    </citation>
    <scope>NUCLEOTIDE SEQUENCE [LARGE SCALE GENOMIC DNA]</scope>
    <source>
        <strain evidence="2 3">SORGH_AS_1207</strain>
    </source>
</reference>
<dbReference type="NCBIfam" id="TIGR03930">
    <property type="entry name" value="WXG100_ESAT6"/>
    <property type="match status" value="1"/>
</dbReference>
<dbReference type="EMBL" id="JAUTBF010000001">
    <property type="protein sequence ID" value="MDQ1122047.1"/>
    <property type="molecule type" value="Genomic_DNA"/>
</dbReference>
<organism evidence="2 3">
    <name type="scientific">Microbacterium trichothecenolyticum</name>
    <name type="common">Aureobacterium trichothecenolyticum</name>
    <dbReference type="NCBI Taxonomy" id="69370"/>
    <lineage>
        <taxon>Bacteria</taxon>
        <taxon>Bacillati</taxon>
        <taxon>Actinomycetota</taxon>
        <taxon>Actinomycetes</taxon>
        <taxon>Micrococcales</taxon>
        <taxon>Microbacteriaceae</taxon>
        <taxon>Microbacterium</taxon>
    </lineage>
</organism>
<dbReference type="RefSeq" id="WP_307480011.1">
    <property type="nucleotide sequence ID" value="NZ_JAUTBF010000001.1"/>
</dbReference>
<dbReference type="Gene3D" id="1.10.287.1060">
    <property type="entry name" value="ESAT-6-like"/>
    <property type="match status" value="1"/>
</dbReference>
<name>A0ABU0TQV1_MICTR</name>
<dbReference type="InterPro" id="IPR010310">
    <property type="entry name" value="T7SS_ESAT-6-like"/>
</dbReference>
<comment type="similarity">
    <text evidence="1">Belongs to the WXG100 family.</text>
</comment>
<dbReference type="Pfam" id="PF06013">
    <property type="entry name" value="WXG100"/>
    <property type="match status" value="1"/>
</dbReference>
<proteinExistence type="inferred from homology"/>
<keyword evidence="3" id="KW-1185">Reference proteome</keyword>
<evidence type="ECO:0000256" key="1">
    <source>
        <dbReference type="RuleBase" id="RU362001"/>
    </source>
</evidence>
<gene>
    <name evidence="2" type="ORF">QE412_000620</name>
</gene>
<comment type="caution">
    <text evidence="2">The sequence shown here is derived from an EMBL/GenBank/DDBJ whole genome shotgun (WGS) entry which is preliminary data.</text>
</comment>